<accession>A0A0N7HVX8</accession>
<protein>
    <recommendedName>
        <fullName evidence="4">DUF2905 domain-containing protein</fullName>
    </recommendedName>
</protein>
<dbReference type="PATRIC" id="fig|512763.3.peg.23"/>
<keyword evidence="1" id="KW-1133">Transmembrane helix</keyword>
<dbReference type="Pfam" id="PF11146">
    <property type="entry name" value="DUF2905"/>
    <property type="match status" value="1"/>
</dbReference>
<dbReference type="PANTHER" id="PTHR36443">
    <property type="entry name" value="BSR5223 PROTEIN"/>
    <property type="match status" value="1"/>
</dbReference>
<keyword evidence="1" id="KW-0472">Membrane</keyword>
<evidence type="ECO:0008006" key="4">
    <source>
        <dbReference type="Google" id="ProtNLM"/>
    </source>
</evidence>
<proteinExistence type="predicted"/>
<evidence type="ECO:0000313" key="2">
    <source>
        <dbReference type="EMBL" id="ALI97688.1"/>
    </source>
</evidence>
<reference evidence="2 3" key="1">
    <citation type="submission" date="2015-08" db="EMBL/GenBank/DDBJ databases">
        <title>Complete genome sequence of Rufibacter tibetensis strain 1351t, a radiation-resistant bacterium from tibet plateau.</title>
        <authorList>
            <person name="Dai J."/>
        </authorList>
    </citation>
    <scope>NUCLEOTIDE SEQUENCE [LARGE SCALE GENOMIC DNA]</scope>
    <source>
        <strain evidence="2 3">1351</strain>
    </source>
</reference>
<dbReference type="EMBL" id="CP012643">
    <property type="protein sequence ID" value="ALI97688.1"/>
    <property type="molecule type" value="Genomic_DNA"/>
</dbReference>
<gene>
    <name evidence="2" type="ORF">DC20_00120</name>
</gene>
<feature type="transmembrane region" description="Helical" evidence="1">
    <location>
        <begin position="7"/>
        <end position="26"/>
    </location>
</feature>
<name>A0A0N7HVX8_9BACT</name>
<dbReference type="AlphaFoldDB" id="A0A0N7HVX8"/>
<dbReference type="RefSeq" id="WP_062541968.1">
    <property type="nucleotide sequence ID" value="NZ_CP012643.1"/>
</dbReference>
<evidence type="ECO:0000256" key="1">
    <source>
        <dbReference type="SAM" id="Phobius"/>
    </source>
</evidence>
<feature type="transmembrane region" description="Helical" evidence="1">
    <location>
        <begin position="46"/>
        <end position="69"/>
    </location>
</feature>
<dbReference type="PANTHER" id="PTHR36443:SF1">
    <property type="entry name" value="BSR5223 PROTEIN"/>
    <property type="match status" value="1"/>
</dbReference>
<dbReference type="STRING" id="512763.DC20_00120"/>
<keyword evidence="1" id="KW-0812">Transmembrane</keyword>
<dbReference type="InterPro" id="IPR021320">
    <property type="entry name" value="DUF2905"/>
</dbReference>
<sequence>MQPLGKYLVILGIIIVLVGLVVWVVGPRMDWFGRLPGDVRVERPGFKVFAPFTTMLLLSILLSLVLWVIRRFLG</sequence>
<evidence type="ECO:0000313" key="3">
    <source>
        <dbReference type="Proteomes" id="UP000061382"/>
    </source>
</evidence>
<dbReference type="Proteomes" id="UP000061382">
    <property type="component" value="Chromosome"/>
</dbReference>
<organism evidence="2 3">
    <name type="scientific">Rufibacter tibetensis</name>
    <dbReference type="NCBI Taxonomy" id="512763"/>
    <lineage>
        <taxon>Bacteria</taxon>
        <taxon>Pseudomonadati</taxon>
        <taxon>Bacteroidota</taxon>
        <taxon>Cytophagia</taxon>
        <taxon>Cytophagales</taxon>
        <taxon>Hymenobacteraceae</taxon>
        <taxon>Rufibacter</taxon>
    </lineage>
</organism>
<keyword evidence="3" id="KW-1185">Reference proteome</keyword>
<dbReference type="KEGG" id="rti:DC20_00120"/>